<dbReference type="SUPFAM" id="SSF81301">
    <property type="entry name" value="Nucleotidyltransferase"/>
    <property type="match status" value="1"/>
</dbReference>
<accession>A0A399EVT7</accession>
<dbReference type="EMBL" id="QXDL01000024">
    <property type="protein sequence ID" value="RIH88757.1"/>
    <property type="molecule type" value="Genomic_DNA"/>
</dbReference>
<proteinExistence type="predicted"/>
<dbReference type="InterPro" id="IPR043519">
    <property type="entry name" value="NT_sf"/>
</dbReference>
<feature type="domain" description="Adenylyltransferase AadA C-terminal" evidence="2">
    <location>
        <begin position="144"/>
        <end position="250"/>
    </location>
</feature>
<evidence type="ECO:0000313" key="4">
    <source>
        <dbReference type="Proteomes" id="UP000265715"/>
    </source>
</evidence>
<sequence length="259" mass="28080">MYPNPDVQEVVEALAAGTREALGAGLEGLYLRGSLVLGDFDPASSDVDLLAVTRTPVSGAEFAALSAVHSRVQALDNPYAAEVELAYVPLELLADFIPKTRVPALERGFGEALKWKALGANWLLEFWAVREHGVALHGPDPKALIGPVPPRALRQAVRQVLPDWLEWASTTARQEMLGHAGLARFAVETMCRALLTLETGEMGTKPRAVRWALGRWPRWAPLLERSRAWKAGQPLSEAAVDEVLAFVRAVAQGGLSPEI</sequence>
<reference evidence="3 4" key="1">
    <citation type="submission" date="2018-08" db="EMBL/GenBank/DDBJ databases">
        <title>Meiothermus terrae DSM 26712 genome sequencing project.</title>
        <authorList>
            <person name="Da Costa M.S."/>
            <person name="Albuquerque L."/>
            <person name="Raposo P."/>
            <person name="Froufe H.J.C."/>
            <person name="Barroso C.S."/>
            <person name="Egas C."/>
        </authorList>
    </citation>
    <scope>NUCLEOTIDE SEQUENCE [LARGE SCALE GENOMIC DNA]</scope>
    <source>
        <strain evidence="3 4">DSM 26712</strain>
    </source>
</reference>
<evidence type="ECO:0000256" key="1">
    <source>
        <dbReference type="ARBA" id="ARBA00022679"/>
    </source>
</evidence>
<dbReference type="Proteomes" id="UP000265715">
    <property type="component" value="Unassembled WGS sequence"/>
</dbReference>
<keyword evidence="3" id="KW-0548">Nucleotidyltransferase</keyword>
<name>A0A399EVT7_9DEIN</name>
<dbReference type="RefSeq" id="WP_170159552.1">
    <property type="nucleotide sequence ID" value="NZ_QXDL01000024.1"/>
</dbReference>
<dbReference type="GO" id="GO:0009012">
    <property type="term" value="F:aminoglycoside 3''-adenylyltransferase activity"/>
    <property type="evidence" value="ECO:0007669"/>
    <property type="project" value="UniProtKB-EC"/>
</dbReference>
<protein>
    <submittedName>
        <fullName evidence="3">Streptomycin 3''-adenylyltransferase</fullName>
        <ecNumber evidence="3">2.7.7.47</ecNumber>
    </submittedName>
</protein>
<gene>
    <name evidence="3" type="primary">ant1</name>
    <name evidence="3" type="ORF">Mterra_00893</name>
</gene>
<dbReference type="Pfam" id="PF13427">
    <property type="entry name" value="AadA_C"/>
    <property type="match status" value="1"/>
</dbReference>
<organism evidence="3 4">
    <name type="scientific">Calidithermus terrae</name>
    <dbReference type="NCBI Taxonomy" id="1408545"/>
    <lineage>
        <taxon>Bacteria</taxon>
        <taxon>Thermotogati</taxon>
        <taxon>Deinococcota</taxon>
        <taxon>Deinococci</taxon>
        <taxon>Thermales</taxon>
        <taxon>Thermaceae</taxon>
        <taxon>Calidithermus</taxon>
    </lineage>
</organism>
<evidence type="ECO:0000313" key="3">
    <source>
        <dbReference type="EMBL" id="RIH88757.1"/>
    </source>
</evidence>
<dbReference type="InterPro" id="IPR025184">
    <property type="entry name" value="AadA_C"/>
</dbReference>
<keyword evidence="1 3" id="KW-0808">Transferase</keyword>
<keyword evidence="4" id="KW-1185">Reference proteome</keyword>
<dbReference type="EC" id="2.7.7.47" evidence="3"/>
<dbReference type="AlphaFoldDB" id="A0A399EVT7"/>
<comment type="caution">
    <text evidence="3">The sequence shown here is derived from an EMBL/GenBank/DDBJ whole genome shotgun (WGS) entry which is preliminary data.</text>
</comment>
<evidence type="ECO:0000259" key="2">
    <source>
        <dbReference type="Pfam" id="PF13427"/>
    </source>
</evidence>
<dbReference type="CDD" id="cd05403">
    <property type="entry name" value="NT_KNTase_like"/>
    <property type="match status" value="1"/>
</dbReference>